<feature type="compositionally biased region" description="Polar residues" evidence="1">
    <location>
        <begin position="54"/>
        <end position="64"/>
    </location>
</feature>
<evidence type="ECO:0000256" key="1">
    <source>
        <dbReference type="SAM" id="MobiDB-lite"/>
    </source>
</evidence>
<dbReference type="AlphaFoldDB" id="A0AA88XZG4"/>
<feature type="compositionally biased region" description="Basic and acidic residues" evidence="1">
    <location>
        <begin position="370"/>
        <end position="394"/>
    </location>
</feature>
<gene>
    <name evidence="2" type="ORF">FSP39_006421</name>
</gene>
<comment type="caution">
    <text evidence="2">The sequence shown here is derived from an EMBL/GenBank/DDBJ whole genome shotgun (WGS) entry which is preliminary data.</text>
</comment>
<evidence type="ECO:0000313" key="2">
    <source>
        <dbReference type="EMBL" id="KAK3094804.1"/>
    </source>
</evidence>
<dbReference type="Proteomes" id="UP001186944">
    <property type="component" value="Unassembled WGS sequence"/>
</dbReference>
<proteinExistence type="predicted"/>
<keyword evidence="3" id="KW-1185">Reference proteome</keyword>
<feature type="compositionally biased region" description="Basic residues" evidence="1">
    <location>
        <begin position="1"/>
        <end position="11"/>
    </location>
</feature>
<protein>
    <submittedName>
        <fullName evidence="2">Uncharacterized protein</fullName>
    </submittedName>
</protein>
<feature type="region of interest" description="Disordered" evidence="1">
    <location>
        <begin position="1"/>
        <end position="102"/>
    </location>
</feature>
<reference evidence="2" key="1">
    <citation type="submission" date="2019-08" db="EMBL/GenBank/DDBJ databases">
        <title>The improved chromosome-level genome for the pearl oyster Pinctada fucata martensii using PacBio sequencing and Hi-C.</title>
        <authorList>
            <person name="Zheng Z."/>
        </authorList>
    </citation>
    <scope>NUCLEOTIDE SEQUENCE</scope>
    <source>
        <strain evidence="2">ZZ-2019</strain>
        <tissue evidence="2">Adductor muscle</tissue>
    </source>
</reference>
<organism evidence="2 3">
    <name type="scientific">Pinctada imbricata</name>
    <name type="common">Atlantic pearl-oyster</name>
    <name type="synonym">Pinctada martensii</name>
    <dbReference type="NCBI Taxonomy" id="66713"/>
    <lineage>
        <taxon>Eukaryota</taxon>
        <taxon>Metazoa</taxon>
        <taxon>Spiralia</taxon>
        <taxon>Lophotrochozoa</taxon>
        <taxon>Mollusca</taxon>
        <taxon>Bivalvia</taxon>
        <taxon>Autobranchia</taxon>
        <taxon>Pteriomorphia</taxon>
        <taxon>Pterioida</taxon>
        <taxon>Pterioidea</taxon>
        <taxon>Pteriidae</taxon>
        <taxon>Pinctada</taxon>
    </lineage>
</organism>
<name>A0AA88XZG4_PINIB</name>
<feature type="compositionally biased region" description="Basic and acidic residues" evidence="1">
    <location>
        <begin position="407"/>
        <end position="447"/>
    </location>
</feature>
<dbReference type="EMBL" id="VSWD01000008">
    <property type="protein sequence ID" value="KAK3094804.1"/>
    <property type="molecule type" value="Genomic_DNA"/>
</dbReference>
<feature type="region of interest" description="Disordered" evidence="1">
    <location>
        <begin position="317"/>
        <end position="447"/>
    </location>
</feature>
<sequence>MTYLYKIKKRRSELETPGRYSRPTSGASIYSTTSFRSTIDSDRRIKRGKRWGTTAETSHTTYNSDGRRSYNKRSSSNNDDRNASRQSTSRRPARPPSVTSMMLQDMSWNAMIELMEPKKRDMEILRVYVGNGRNFTLPLEHVKDNRPKSTKSTKTVWTRNQRMSQKQADVYKDISNIYNHSMAREKREKEFLHKYADRRANMMKDLALQRHKEDCKRIEKKIKVYEEVKKVRMDFAQEKHLRSKAQFVSSKLLEHEKPRGRHPPVYAVPDIISADTRRPPMRRPRRPDLAVDKDKLKEIGRNTHVIYFDPYVASNKQTRAPYRPKQPVTLKPIERKTTGTRRNSIQSVNKKPENPEKKVKVHSPTPPTEPKQEVTKEADDKEQSKSKEPERSESKASYTIIVAEKLTIPREEKEKKPKKEKVHKEKVSVPSAAKREGQERKGLHVYV</sequence>
<accession>A0AA88XZG4</accession>
<feature type="compositionally biased region" description="Polar residues" evidence="1">
    <location>
        <begin position="22"/>
        <end position="38"/>
    </location>
</feature>
<evidence type="ECO:0000313" key="3">
    <source>
        <dbReference type="Proteomes" id="UP001186944"/>
    </source>
</evidence>